<feature type="domain" description="Thiamine pyrophosphate enzyme TPP-binding" evidence="4">
    <location>
        <begin position="251"/>
        <end position="324"/>
    </location>
</feature>
<dbReference type="AlphaFoldDB" id="A0A179HJQ9"/>
<dbReference type="STRING" id="33203.A0A179HJQ9"/>
<name>A0A179HJQ9_PURLI</name>
<feature type="domain" description="Thiamine pyrophosphate enzyme N-terminal TPP-binding" evidence="5">
    <location>
        <begin position="12"/>
        <end position="112"/>
    </location>
</feature>
<accession>A0A179HJQ9</accession>
<dbReference type="Pfam" id="PF02776">
    <property type="entry name" value="TPP_enzyme_N"/>
    <property type="match status" value="1"/>
</dbReference>
<evidence type="ECO:0000256" key="3">
    <source>
        <dbReference type="ARBA" id="ARBA00023239"/>
    </source>
</evidence>
<dbReference type="InterPro" id="IPR017684">
    <property type="entry name" value="Phosphono-pyrv_decarboxylase"/>
</dbReference>
<comment type="caution">
    <text evidence="6">The sequence shown here is derived from an EMBL/GenBank/DDBJ whole genome shotgun (WGS) entry which is preliminary data.</text>
</comment>
<evidence type="ECO:0000313" key="7">
    <source>
        <dbReference type="Proteomes" id="UP000078340"/>
    </source>
</evidence>
<dbReference type="SUPFAM" id="SSF52518">
    <property type="entry name" value="Thiamin diphosphate-binding fold (THDP-binding)"/>
    <property type="match status" value="2"/>
</dbReference>
<proteinExistence type="predicted"/>
<dbReference type="Proteomes" id="UP000078340">
    <property type="component" value="Unassembled WGS sequence"/>
</dbReference>
<dbReference type="Gene3D" id="3.40.50.970">
    <property type="match status" value="2"/>
</dbReference>
<keyword evidence="3" id="KW-0456">Lyase</keyword>
<dbReference type="GO" id="GO:0030976">
    <property type="term" value="F:thiamine pyrophosphate binding"/>
    <property type="evidence" value="ECO:0007669"/>
    <property type="project" value="InterPro"/>
</dbReference>
<dbReference type="InterPro" id="IPR051818">
    <property type="entry name" value="TPP_dependent_decarboxylase"/>
</dbReference>
<dbReference type="GeneID" id="28888238"/>
<evidence type="ECO:0000256" key="2">
    <source>
        <dbReference type="ARBA" id="ARBA00023052"/>
    </source>
</evidence>
<dbReference type="EMBL" id="LSBI01000005">
    <property type="protein sequence ID" value="OAQ89700.1"/>
    <property type="molecule type" value="Genomic_DNA"/>
</dbReference>
<dbReference type="CDD" id="cd07035">
    <property type="entry name" value="TPP_PYR_POX_like"/>
    <property type="match status" value="1"/>
</dbReference>
<dbReference type="Pfam" id="PF02775">
    <property type="entry name" value="TPP_enzyme_C"/>
    <property type="match status" value="1"/>
</dbReference>
<protein>
    <submittedName>
        <fullName evidence="6">Phosphonopyruvate decarboxylase</fullName>
    </submittedName>
</protein>
<evidence type="ECO:0000313" key="6">
    <source>
        <dbReference type="EMBL" id="OAQ89700.1"/>
    </source>
</evidence>
<dbReference type="GO" id="GO:0032923">
    <property type="term" value="P:organic phosphonate biosynthetic process"/>
    <property type="evidence" value="ECO:0007669"/>
    <property type="project" value="InterPro"/>
</dbReference>
<dbReference type="InterPro" id="IPR029061">
    <property type="entry name" value="THDP-binding"/>
</dbReference>
<reference evidence="6 7" key="1">
    <citation type="submission" date="2016-02" db="EMBL/GenBank/DDBJ databases">
        <title>Biosynthesis of antibiotic leucinostatins and their inhibition on Phytophthora in bio-control Purpureocillium lilacinum.</title>
        <authorList>
            <person name="Wang G."/>
            <person name="Liu Z."/>
            <person name="Lin R."/>
            <person name="Li E."/>
            <person name="Mao Z."/>
            <person name="Ling J."/>
            <person name="Yin W."/>
            <person name="Xie B."/>
        </authorList>
    </citation>
    <scope>NUCLEOTIDE SEQUENCE [LARGE SCALE GENOMIC DNA]</scope>
    <source>
        <strain evidence="6">PLFJ-1</strain>
    </source>
</reference>
<dbReference type="InterPro" id="IPR011766">
    <property type="entry name" value="TPP_enzyme_TPP-bd"/>
</dbReference>
<dbReference type="GO" id="GO:0033980">
    <property type="term" value="F:phosphonopyruvate decarboxylase activity"/>
    <property type="evidence" value="ECO:0007669"/>
    <property type="project" value="InterPro"/>
</dbReference>
<dbReference type="KEGG" id="plj:28888238"/>
<evidence type="ECO:0000259" key="5">
    <source>
        <dbReference type="Pfam" id="PF02776"/>
    </source>
</evidence>
<keyword evidence="2" id="KW-0786">Thiamine pyrophosphate</keyword>
<dbReference type="OMA" id="RQCDGPA"/>
<evidence type="ECO:0000259" key="4">
    <source>
        <dbReference type="Pfam" id="PF02775"/>
    </source>
</evidence>
<dbReference type="InterPro" id="IPR012001">
    <property type="entry name" value="Thiamin_PyroP_enz_TPP-bd_dom"/>
</dbReference>
<dbReference type="PANTHER" id="PTHR42818">
    <property type="entry name" value="SULFOPYRUVATE DECARBOXYLASE SUBUNIT ALPHA"/>
    <property type="match status" value="1"/>
</dbReference>
<organism evidence="6 7">
    <name type="scientific">Purpureocillium lilacinum</name>
    <name type="common">Paecilomyces lilacinus</name>
    <dbReference type="NCBI Taxonomy" id="33203"/>
    <lineage>
        <taxon>Eukaryota</taxon>
        <taxon>Fungi</taxon>
        <taxon>Dikarya</taxon>
        <taxon>Ascomycota</taxon>
        <taxon>Pezizomycotina</taxon>
        <taxon>Sordariomycetes</taxon>
        <taxon>Hypocreomycetidae</taxon>
        <taxon>Hypocreales</taxon>
        <taxon>Ophiocordycipitaceae</taxon>
        <taxon>Purpureocillium</taxon>
    </lineage>
</organism>
<dbReference type="PANTHER" id="PTHR42818:SF1">
    <property type="entry name" value="SULFOPYRUVATE DECARBOXYLASE"/>
    <property type="match status" value="1"/>
</dbReference>
<evidence type="ECO:0000256" key="1">
    <source>
        <dbReference type="ARBA" id="ARBA00022793"/>
    </source>
</evidence>
<gene>
    <name evidence="6" type="ORF">VFPFJ_06114</name>
</gene>
<dbReference type="NCBIfam" id="TIGR03297">
    <property type="entry name" value="Ppyr-DeCO2ase"/>
    <property type="match status" value="1"/>
</dbReference>
<sequence>MVPFDPEEFHDEALKPNGIDTIFGVPDSSLSGLLSYLAANKSAPQHIVMANEGGAVALAAGYHLATRKVAMCYMQNSGLANALNPLQSLAAKEVFGIPMLLMIGWRGKPGIKDEPQHALIGPRLLDNLRANDIPFEEIPDSIPQSREAIGRLISRSLAKNTPVALIVPPGAFTPYTNMKEAVMATHVDANRAVTHVEAESWLTSNFDLQLSRELVVRRVLAHMAEADVSVSSLGGTSRELYMVRKEKGEPLSSNFFCLGAMGHSFAVANGIRLRPSSGKVFCIDGDGSFIMHLGNNAVLADISQPDLVHVVVFNGVHSSTGSQPLTISRDAFLAAANGLSYQRKFFVDNIEGLDRALSLLDSRNTLIVALANDSASASLPRPSETASELKKLFMGHFT</sequence>
<keyword evidence="1" id="KW-0210">Decarboxylase</keyword>
<keyword evidence="6" id="KW-0670">Pyruvate</keyword>